<feature type="transmembrane region" description="Helical" evidence="1">
    <location>
        <begin position="30"/>
        <end position="47"/>
    </location>
</feature>
<keyword evidence="1" id="KW-0812">Transmembrane</keyword>
<dbReference type="Proteomes" id="UP000004221">
    <property type="component" value="Unassembled WGS sequence"/>
</dbReference>
<comment type="caution">
    <text evidence="2">The sequence shown here is derived from an EMBL/GenBank/DDBJ whole genome shotgun (WGS) entry which is preliminary data.</text>
</comment>
<keyword evidence="1" id="KW-0472">Membrane</keyword>
<organism evidence="2 3">
    <name type="scientific">Nitrolancea hollandica Lb</name>
    <dbReference type="NCBI Taxonomy" id="1129897"/>
    <lineage>
        <taxon>Bacteria</taxon>
        <taxon>Pseudomonadati</taxon>
        <taxon>Thermomicrobiota</taxon>
        <taxon>Thermomicrobia</taxon>
        <taxon>Sphaerobacterales</taxon>
        <taxon>Sphaerobacterineae</taxon>
        <taxon>Sphaerobacteraceae</taxon>
        <taxon>Nitrolancea</taxon>
    </lineage>
</organism>
<sequence length="77" mass="8217">MKRRPIIVTALEIAGLALLALAGWMVRPEIGLLIAGVGLVLVTVGKTKGQNPPRQAQANDFGNTAEILSFIVNKRKP</sequence>
<evidence type="ECO:0000256" key="1">
    <source>
        <dbReference type="SAM" id="Phobius"/>
    </source>
</evidence>
<proteinExistence type="predicted"/>
<accession>I4ELH4</accession>
<dbReference type="AlphaFoldDB" id="I4ELH4"/>
<feature type="transmembrane region" description="Helical" evidence="1">
    <location>
        <begin position="7"/>
        <end position="24"/>
    </location>
</feature>
<keyword evidence="3" id="KW-1185">Reference proteome</keyword>
<protein>
    <submittedName>
        <fullName evidence="2">Uncharacterized protein</fullName>
    </submittedName>
</protein>
<gene>
    <name evidence="2" type="ORF">NITHO_5120007</name>
</gene>
<dbReference type="RefSeq" id="WP_008480513.1">
    <property type="nucleotide sequence ID" value="NZ_CAGS01000460.1"/>
</dbReference>
<evidence type="ECO:0000313" key="2">
    <source>
        <dbReference type="EMBL" id="CCF85536.1"/>
    </source>
</evidence>
<reference evidence="2 3" key="1">
    <citation type="journal article" date="2012" name="ISME J.">
        <title>Nitrification expanded: discovery, physiology and genomics of a nitrite-oxidizing bacterium from the phylum Chloroflexi.</title>
        <authorList>
            <person name="Sorokin D.Y."/>
            <person name="Lucker S."/>
            <person name="Vejmelkova D."/>
            <person name="Kostrikina N.A."/>
            <person name="Kleerebezem R."/>
            <person name="Rijpstra W.I."/>
            <person name="Damste J.S."/>
            <person name="Le Paslier D."/>
            <person name="Muyzer G."/>
            <person name="Wagner M."/>
            <person name="van Loosdrecht M.C."/>
            <person name="Daims H."/>
        </authorList>
    </citation>
    <scope>NUCLEOTIDE SEQUENCE [LARGE SCALE GENOMIC DNA]</scope>
    <source>
        <strain evidence="3">none</strain>
    </source>
</reference>
<dbReference type="EMBL" id="CAGS01000460">
    <property type="protein sequence ID" value="CCF85536.1"/>
    <property type="molecule type" value="Genomic_DNA"/>
</dbReference>
<name>I4ELH4_9BACT</name>
<evidence type="ECO:0000313" key="3">
    <source>
        <dbReference type="Proteomes" id="UP000004221"/>
    </source>
</evidence>
<keyword evidence="1" id="KW-1133">Transmembrane helix</keyword>